<reference evidence="1 2" key="1">
    <citation type="journal article" date="2019" name="Plant Biotechnol. J.">
        <title>The red bayberry genome and genetic basis of sex determination.</title>
        <authorList>
            <person name="Jia H.M."/>
            <person name="Jia H.J."/>
            <person name="Cai Q.L."/>
            <person name="Wang Y."/>
            <person name="Zhao H.B."/>
            <person name="Yang W.F."/>
            <person name="Wang G.Y."/>
            <person name="Li Y.H."/>
            <person name="Zhan D.L."/>
            <person name="Shen Y.T."/>
            <person name="Niu Q.F."/>
            <person name="Chang L."/>
            <person name="Qiu J."/>
            <person name="Zhao L."/>
            <person name="Xie H.B."/>
            <person name="Fu W.Y."/>
            <person name="Jin J."/>
            <person name="Li X.W."/>
            <person name="Jiao Y."/>
            <person name="Zhou C.C."/>
            <person name="Tu T."/>
            <person name="Chai C.Y."/>
            <person name="Gao J.L."/>
            <person name="Fan L.J."/>
            <person name="van de Weg E."/>
            <person name="Wang J.Y."/>
            <person name="Gao Z.S."/>
        </authorList>
    </citation>
    <scope>NUCLEOTIDE SEQUENCE [LARGE SCALE GENOMIC DNA]</scope>
    <source>
        <tissue evidence="1">Leaves</tissue>
    </source>
</reference>
<evidence type="ECO:0000313" key="2">
    <source>
        <dbReference type="Proteomes" id="UP000516437"/>
    </source>
</evidence>
<dbReference type="Proteomes" id="UP000516437">
    <property type="component" value="Chromosome 1"/>
</dbReference>
<protein>
    <submittedName>
        <fullName evidence="1">Uncharacterized protein</fullName>
    </submittedName>
</protein>
<sequence length="150" mass="17231">MLHLIVCHNIFPKQHHKECTAKRAQVMLMLARLELFDLSLFIIQTMRTEVQSASKEGLPYGSLLTQLIVDVRIDATRYEPTSMQLGAINSGTCQRLMMKRRILHAVEKAVVPIISSLAAMEKRLEKIESMQLELKKTNDEGWKDIMHRDS</sequence>
<organism evidence="1 2">
    <name type="scientific">Morella rubra</name>
    <name type="common">Chinese bayberry</name>
    <dbReference type="NCBI Taxonomy" id="262757"/>
    <lineage>
        <taxon>Eukaryota</taxon>
        <taxon>Viridiplantae</taxon>
        <taxon>Streptophyta</taxon>
        <taxon>Embryophyta</taxon>
        <taxon>Tracheophyta</taxon>
        <taxon>Spermatophyta</taxon>
        <taxon>Magnoliopsida</taxon>
        <taxon>eudicotyledons</taxon>
        <taxon>Gunneridae</taxon>
        <taxon>Pentapetalae</taxon>
        <taxon>rosids</taxon>
        <taxon>fabids</taxon>
        <taxon>Fagales</taxon>
        <taxon>Myricaceae</taxon>
        <taxon>Morella</taxon>
    </lineage>
</organism>
<dbReference type="AlphaFoldDB" id="A0A6A1WLU5"/>
<accession>A0A6A1WLU5</accession>
<gene>
    <name evidence="1" type="ORF">CJ030_MR1G023927</name>
</gene>
<evidence type="ECO:0000313" key="1">
    <source>
        <dbReference type="EMBL" id="KAB1226124.1"/>
    </source>
</evidence>
<proteinExistence type="predicted"/>
<keyword evidence="2" id="KW-1185">Reference proteome</keyword>
<dbReference type="EMBL" id="RXIC02000019">
    <property type="protein sequence ID" value="KAB1226124.1"/>
    <property type="molecule type" value="Genomic_DNA"/>
</dbReference>
<name>A0A6A1WLU5_9ROSI</name>
<comment type="caution">
    <text evidence="1">The sequence shown here is derived from an EMBL/GenBank/DDBJ whole genome shotgun (WGS) entry which is preliminary data.</text>
</comment>